<feature type="transmembrane region" description="Helical" evidence="1">
    <location>
        <begin position="58"/>
        <end position="81"/>
    </location>
</feature>
<protein>
    <recommendedName>
        <fullName evidence="4">Integral membrane protein</fullName>
    </recommendedName>
</protein>
<reference evidence="2 3" key="1">
    <citation type="submission" date="2020-05" db="EMBL/GenBank/DDBJ databases">
        <title>MicrobeNet Type strains.</title>
        <authorList>
            <person name="Nicholson A.C."/>
        </authorList>
    </citation>
    <scope>NUCLEOTIDE SEQUENCE [LARGE SCALE GENOMIC DNA]</scope>
    <source>
        <strain evidence="2 3">JCM 14282</strain>
    </source>
</reference>
<name>A0A7Y2M2G0_9MICO</name>
<organism evidence="2 3">
    <name type="scientific">Microbacterium ulmi</name>
    <dbReference type="NCBI Taxonomy" id="179095"/>
    <lineage>
        <taxon>Bacteria</taxon>
        <taxon>Bacillati</taxon>
        <taxon>Actinomycetota</taxon>
        <taxon>Actinomycetes</taxon>
        <taxon>Micrococcales</taxon>
        <taxon>Microbacteriaceae</taxon>
        <taxon>Microbacterium</taxon>
    </lineage>
</organism>
<keyword evidence="1" id="KW-1133">Transmembrane helix</keyword>
<proteinExistence type="predicted"/>
<comment type="caution">
    <text evidence="2">The sequence shown here is derived from an EMBL/GenBank/DDBJ whole genome shotgun (WGS) entry which is preliminary data.</text>
</comment>
<evidence type="ECO:0000313" key="3">
    <source>
        <dbReference type="Proteomes" id="UP000543598"/>
    </source>
</evidence>
<keyword evidence="3" id="KW-1185">Reference proteome</keyword>
<keyword evidence="1" id="KW-0472">Membrane</keyword>
<feature type="transmembrane region" description="Helical" evidence="1">
    <location>
        <begin position="6"/>
        <end position="22"/>
    </location>
</feature>
<evidence type="ECO:0000256" key="1">
    <source>
        <dbReference type="SAM" id="Phobius"/>
    </source>
</evidence>
<keyword evidence="1" id="KW-0812">Transmembrane</keyword>
<dbReference type="Proteomes" id="UP000543598">
    <property type="component" value="Unassembled WGS sequence"/>
</dbReference>
<feature type="transmembrane region" description="Helical" evidence="1">
    <location>
        <begin position="29"/>
        <end position="52"/>
    </location>
</feature>
<dbReference type="RefSeq" id="WP_167041597.1">
    <property type="nucleotide sequence ID" value="NZ_BAAANA010000003.1"/>
</dbReference>
<accession>A0A7Y2M2G0</accession>
<sequence>MEILLALIFGAAIGAAAHYSVTGRDTRGAALLPLVGALSSSLVWMILTWAGLGPDNGLLWLSAVVVPAVVTFPLGVVLARVRRSHDARARARLKLS</sequence>
<dbReference type="EMBL" id="JABEMB010000038">
    <property type="protein sequence ID" value="NNH05255.1"/>
    <property type="molecule type" value="Genomic_DNA"/>
</dbReference>
<evidence type="ECO:0000313" key="2">
    <source>
        <dbReference type="EMBL" id="NNH05255.1"/>
    </source>
</evidence>
<dbReference type="AlphaFoldDB" id="A0A7Y2M2G0"/>
<evidence type="ECO:0008006" key="4">
    <source>
        <dbReference type="Google" id="ProtNLM"/>
    </source>
</evidence>
<gene>
    <name evidence="2" type="ORF">HLA99_15520</name>
</gene>